<feature type="region of interest" description="Disordered" evidence="1">
    <location>
        <begin position="1"/>
        <end position="26"/>
    </location>
</feature>
<organism evidence="2">
    <name type="scientific">Bathycoccus sp. RCC716 virus 1</name>
    <dbReference type="NCBI Taxonomy" id="2530038"/>
    <lineage>
        <taxon>Viruses</taxon>
        <taxon>Varidnaviria</taxon>
        <taxon>Bamfordvirae</taxon>
        <taxon>Nucleocytoviricota</taxon>
        <taxon>Megaviricetes</taxon>
        <taxon>Algavirales</taxon>
        <taxon>Phycodnaviridae</taxon>
        <taxon>Prasinovirus</taxon>
    </lineage>
</organism>
<reference evidence="2" key="1">
    <citation type="submission" date="2019-02" db="EMBL/GenBank/DDBJ databases">
        <authorList>
            <person name="Bachy C."/>
            <person name="Yung C.-M."/>
            <person name="Roux S."/>
            <person name="Sullivan M.B."/>
            <person name="Worden A.Z."/>
        </authorList>
    </citation>
    <scope>NUCLEOTIDE SEQUENCE</scope>
    <source>
        <strain evidence="2">BII-V1</strain>
    </source>
</reference>
<dbReference type="EMBL" id="MK522034">
    <property type="protein sequence ID" value="QOR60163.1"/>
    <property type="molecule type" value="Genomic_DNA"/>
</dbReference>
<accession>A0A7S6NXW2</accession>
<protein>
    <submittedName>
        <fullName evidence="2">Uncharacterized protein</fullName>
    </submittedName>
</protein>
<proteinExistence type="predicted"/>
<evidence type="ECO:0000313" key="2">
    <source>
        <dbReference type="EMBL" id="QOR60163.1"/>
    </source>
</evidence>
<sequence length="86" mass="9976">MIQYARSISDEKKSKTVVKGNKSGEYTGSRDDMHEKLLYKCGLKPKSVWDPNSKSWYTKVYYADGTSYNPVLFHEGKLDKNPFFKD</sequence>
<evidence type="ECO:0000256" key="1">
    <source>
        <dbReference type="SAM" id="MobiDB-lite"/>
    </source>
</evidence>
<name>A0A7S6NXW2_9PHYC</name>